<feature type="region of interest" description="Disordered" evidence="1">
    <location>
        <begin position="385"/>
        <end position="411"/>
    </location>
</feature>
<reference evidence="2" key="1">
    <citation type="journal article" date="2019" name="Sci. Rep.">
        <title>Draft genome of Tanacetum cinerariifolium, the natural source of mosquito coil.</title>
        <authorList>
            <person name="Yamashiro T."/>
            <person name="Shiraishi A."/>
            <person name="Satake H."/>
            <person name="Nakayama K."/>
        </authorList>
    </citation>
    <scope>NUCLEOTIDE SEQUENCE</scope>
</reference>
<dbReference type="AlphaFoldDB" id="A0A6L2LX65"/>
<name>A0A6L2LX65_TANCI</name>
<comment type="caution">
    <text evidence="2">The sequence shown here is derived from an EMBL/GenBank/DDBJ whole genome shotgun (WGS) entry which is preliminary data.</text>
</comment>
<accession>A0A6L2LX65</accession>
<sequence length="588" mass="65976">MNYMQQRMKNPEEISNPTTALDMALELMAKAFQLNNTTPTNNNLRKIENQYGNGNVVAAPAEGNGNGINETDADCSKGRRRDSTHFEEFYFMATASACEETERDNANYTLENNLQQASTSGTQSVKALVYDSDGSAEKMDLGYQNPFYLKQAQQKQQSLYNGKVLFEKHDPLDVYDSEEILQLAQESRLIMKQLDKEIKLANYTEINHLSGVFVSQTVKSREESYFLNTSKTANVSKSFSIPNEEFLNDTTLSVAQKFLNEVSRQNDTTRGMSVNTKFAKQSILGKPPSSSRHKLYAVTPLPKSTIFPKVGETNSLSNQVTSNSVPSSKESYVMKNDNVLSPGIFRMNHFKASRVDNFVPNKHVKASVRTKPIIVSQPHVITKNDVNSKTNSFSPKDVKSTTQPKSSQLSNNLEKIEEKHKNLQSSMLNYMNGMNSRGKKQKEYVFNIANQTKHKAQVWKPKNVGSKERLASPKPSTSRSCLRWSPTGRMLDLKGKIITTSESNQRDLARNTPLDRVEVLGMFEKGVNDNKGIVPTEMELVLEQTQQGTSHEVLVSTEGVEELKIIVRIKGVKKEAFHATLGKNRVNT</sequence>
<organism evidence="2">
    <name type="scientific">Tanacetum cinerariifolium</name>
    <name type="common">Dalmatian daisy</name>
    <name type="synonym">Chrysanthemum cinerariifolium</name>
    <dbReference type="NCBI Taxonomy" id="118510"/>
    <lineage>
        <taxon>Eukaryota</taxon>
        <taxon>Viridiplantae</taxon>
        <taxon>Streptophyta</taxon>
        <taxon>Embryophyta</taxon>
        <taxon>Tracheophyta</taxon>
        <taxon>Spermatophyta</taxon>
        <taxon>Magnoliopsida</taxon>
        <taxon>eudicotyledons</taxon>
        <taxon>Gunneridae</taxon>
        <taxon>Pentapetalae</taxon>
        <taxon>asterids</taxon>
        <taxon>campanulids</taxon>
        <taxon>Asterales</taxon>
        <taxon>Asteraceae</taxon>
        <taxon>Asteroideae</taxon>
        <taxon>Anthemideae</taxon>
        <taxon>Anthemidinae</taxon>
        <taxon>Tanacetum</taxon>
    </lineage>
</organism>
<evidence type="ECO:0000256" key="1">
    <source>
        <dbReference type="SAM" id="MobiDB-lite"/>
    </source>
</evidence>
<protein>
    <submittedName>
        <fullName evidence="2">Uncharacterized protein</fullName>
    </submittedName>
</protein>
<gene>
    <name evidence="2" type="ORF">Tci_038331</name>
</gene>
<proteinExistence type="predicted"/>
<evidence type="ECO:0000313" key="2">
    <source>
        <dbReference type="EMBL" id="GEU66353.1"/>
    </source>
</evidence>
<feature type="region of interest" description="Disordered" evidence="1">
    <location>
        <begin position="58"/>
        <end position="79"/>
    </location>
</feature>
<dbReference type="EMBL" id="BKCJ010005367">
    <property type="protein sequence ID" value="GEU66353.1"/>
    <property type="molecule type" value="Genomic_DNA"/>
</dbReference>